<dbReference type="AlphaFoldDB" id="A0A7D4SNW9"/>
<dbReference type="RefSeq" id="WP_173286160.1">
    <property type="nucleotide sequence ID" value="NZ_CP054020.1"/>
</dbReference>
<feature type="chain" id="PRO_5028805488" evidence="1">
    <location>
        <begin position="18"/>
        <end position="182"/>
    </location>
</feature>
<reference evidence="2 3" key="1">
    <citation type="submission" date="2020-05" db="EMBL/GenBank/DDBJ databases">
        <title>Thiomicrorhabdus sediminis sp.nov. and Thiomicrorhabdus xiamenensis sp.nov., novel sulfur-oxidizing bacteria isolated from coastal sediment.</title>
        <authorList>
            <person name="Liu X."/>
        </authorList>
    </citation>
    <scope>NUCLEOTIDE SEQUENCE [LARGE SCALE GENOMIC DNA]</scope>
    <source>
        <strain evidence="2 3">G2</strain>
    </source>
</reference>
<organism evidence="2 3">
    <name type="scientific">Thiomicrorhabdus xiamenensis</name>
    <dbReference type="NCBI Taxonomy" id="2739063"/>
    <lineage>
        <taxon>Bacteria</taxon>
        <taxon>Pseudomonadati</taxon>
        <taxon>Pseudomonadota</taxon>
        <taxon>Gammaproteobacteria</taxon>
        <taxon>Thiotrichales</taxon>
        <taxon>Piscirickettsiaceae</taxon>
        <taxon>Thiomicrorhabdus</taxon>
    </lineage>
</organism>
<dbReference type="KEGG" id="txa:HQN79_10105"/>
<gene>
    <name evidence="2" type="ORF">HQN79_10105</name>
</gene>
<evidence type="ECO:0000256" key="1">
    <source>
        <dbReference type="SAM" id="SignalP"/>
    </source>
</evidence>
<proteinExistence type="predicted"/>
<accession>A0A7D4SNW9</accession>
<evidence type="ECO:0000313" key="3">
    <source>
        <dbReference type="Proteomes" id="UP000504724"/>
    </source>
</evidence>
<protein>
    <submittedName>
        <fullName evidence="2">Uncharacterized protein</fullName>
    </submittedName>
</protein>
<sequence length="182" mass="20918">MKLLAIAGLFLSFQVQAYLLPCQLVTQMAGSEVYEAKLQRVASMTAPEDLPAAMGLELLERHGGWYIYQTPEPWFERRTCGPQLRTVQGKNLQFMPVLLNKKTGRNAVLTGTFLLKTYRAKHLDEVIERYGFRLVTRLPKPDTVIIDVKPIQSYDDMIEMLDKDRDVELVAPLMSEPRYQLR</sequence>
<evidence type="ECO:0000313" key="2">
    <source>
        <dbReference type="EMBL" id="QKI89901.1"/>
    </source>
</evidence>
<dbReference type="EMBL" id="CP054020">
    <property type="protein sequence ID" value="QKI89901.1"/>
    <property type="molecule type" value="Genomic_DNA"/>
</dbReference>
<keyword evidence="1" id="KW-0732">Signal</keyword>
<name>A0A7D4SNW9_9GAMM</name>
<dbReference type="Proteomes" id="UP000504724">
    <property type="component" value="Chromosome"/>
</dbReference>
<feature type="signal peptide" evidence="1">
    <location>
        <begin position="1"/>
        <end position="17"/>
    </location>
</feature>
<keyword evidence="3" id="KW-1185">Reference proteome</keyword>